<name>A0ACB9J1D0_9ASTR</name>
<evidence type="ECO:0000313" key="2">
    <source>
        <dbReference type="Proteomes" id="UP001056120"/>
    </source>
</evidence>
<reference evidence="2" key="1">
    <citation type="journal article" date="2022" name="Mol. Ecol. Resour.">
        <title>The genomes of chicory, endive, great burdock and yacon provide insights into Asteraceae palaeo-polyploidization history and plant inulin production.</title>
        <authorList>
            <person name="Fan W."/>
            <person name="Wang S."/>
            <person name="Wang H."/>
            <person name="Wang A."/>
            <person name="Jiang F."/>
            <person name="Liu H."/>
            <person name="Zhao H."/>
            <person name="Xu D."/>
            <person name="Zhang Y."/>
        </authorList>
    </citation>
    <scope>NUCLEOTIDE SEQUENCE [LARGE SCALE GENOMIC DNA]</scope>
    <source>
        <strain evidence="2">cv. Yunnan</strain>
    </source>
</reference>
<protein>
    <submittedName>
        <fullName evidence="1">Uncharacterized protein</fullName>
    </submittedName>
</protein>
<comment type="caution">
    <text evidence="1">The sequence shown here is derived from an EMBL/GenBank/DDBJ whole genome shotgun (WGS) entry which is preliminary data.</text>
</comment>
<evidence type="ECO:0000313" key="1">
    <source>
        <dbReference type="EMBL" id="KAI3814109.1"/>
    </source>
</evidence>
<reference evidence="1 2" key="2">
    <citation type="journal article" date="2022" name="Mol. Ecol. Resour.">
        <title>The genomes of chicory, endive, great burdock and yacon provide insights into Asteraceae paleo-polyploidization history and plant inulin production.</title>
        <authorList>
            <person name="Fan W."/>
            <person name="Wang S."/>
            <person name="Wang H."/>
            <person name="Wang A."/>
            <person name="Jiang F."/>
            <person name="Liu H."/>
            <person name="Zhao H."/>
            <person name="Xu D."/>
            <person name="Zhang Y."/>
        </authorList>
    </citation>
    <scope>NUCLEOTIDE SEQUENCE [LARGE SCALE GENOMIC DNA]</scope>
    <source>
        <strain evidence="2">cv. Yunnan</strain>
        <tissue evidence="1">Leaves</tissue>
    </source>
</reference>
<dbReference type="EMBL" id="CM042023">
    <property type="protein sequence ID" value="KAI3814109.1"/>
    <property type="molecule type" value="Genomic_DNA"/>
</dbReference>
<proteinExistence type="predicted"/>
<accession>A0ACB9J1D0</accession>
<gene>
    <name evidence="1" type="ORF">L1987_18854</name>
</gene>
<sequence>MSEAPNTSTSTPPAINKNIREYRKGNWSPEESLILITAKKQDDERRITTNSRAGGGGELRWKWVENYCWSKGCLRSQNQCNDKWDNLLRDYKKVRDYHLQHQNQTSYWAMDKTQRKLTNLPSNLLPNIYEALNDVVHKRHFPQKPSFHPPLPLLPPPPAPPPESLESQGEGEGEKVESETKRQRVRDDIGSSIIDSTKLLSQTLEHYDENKEKRHRQLMELEQQRLHLVEARNEVNRQGIAALITSINKLSDAIHALISEKRT</sequence>
<organism evidence="1 2">
    <name type="scientific">Smallanthus sonchifolius</name>
    <dbReference type="NCBI Taxonomy" id="185202"/>
    <lineage>
        <taxon>Eukaryota</taxon>
        <taxon>Viridiplantae</taxon>
        <taxon>Streptophyta</taxon>
        <taxon>Embryophyta</taxon>
        <taxon>Tracheophyta</taxon>
        <taxon>Spermatophyta</taxon>
        <taxon>Magnoliopsida</taxon>
        <taxon>eudicotyledons</taxon>
        <taxon>Gunneridae</taxon>
        <taxon>Pentapetalae</taxon>
        <taxon>asterids</taxon>
        <taxon>campanulids</taxon>
        <taxon>Asterales</taxon>
        <taxon>Asteraceae</taxon>
        <taxon>Asteroideae</taxon>
        <taxon>Heliantheae alliance</taxon>
        <taxon>Millerieae</taxon>
        <taxon>Smallanthus</taxon>
    </lineage>
</organism>
<keyword evidence="2" id="KW-1185">Reference proteome</keyword>
<dbReference type="Proteomes" id="UP001056120">
    <property type="component" value="Linkage Group LG06"/>
</dbReference>